<sequence>MFNSREPNLTCCECGASLKYAFGCLKRQLSRNHTLFFFNLLLYGAASDSEGRRRVNR</sequence>
<accession>A0A2P2PBX8</accession>
<proteinExistence type="predicted"/>
<dbReference type="EMBL" id="GGEC01071778">
    <property type="protein sequence ID" value="MBX52262.1"/>
    <property type="molecule type" value="Transcribed_RNA"/>
</dbReference>
<reference evidence="1" key="1">
    <citation type="submission" date="2018-02" db="EMBL/GenBank/DDBJ databases">
        <title>Rhizophora mucronata_Transcriptome.</title>
        <authorList>
            <person name="Meera S.P."/>
            <person name="Sreeshan A."/>
            <person name="Augustine A."/>
        </authorList>
    </citation>
    <scope>NUCLEOTIDE SEQUENCE</scope>
    <source>
        <tissue evidence="1">Leaf</tissue>
    </source>
</reference>
<dbReference type="AlphaFoldDB" id="A0A2P2PBX8"/>
<organism evidence="1">
    <name type="scientific">Rhizophora mucronata</name>
    <name type="common">Asiatic mangrove</name>
    <dbReference type="NCBI Taxonomy" id="61149"/>
    <lineage>
        <taxon>Eukaryota</taxon>
        <taxon>Viridiplantae</taxon>
        <taxon>Streptophyta</taxon>
        <taxon>Embryophyta</taxon>
        <taxon>Tracheophyta</taxon>
        <taxon>Spermatophyta</taxon>
        <taxon>Magnoliopsida</taxon>
        <taxon>eudicotyledons</taxon>
        <taxon>Gunneridae</taxon>
        <taxon>Pentapetalae</taxon>
        <taxon>rosids</taxon>
        <taxon>fabids</taxon>
        <taxon>Malpighiales</taxon>
        <taxon>Rhizophoraceae</taxon>
        <taxon>Rhizophora</taxon>
    </lineage>
</organism>
<name>A0A2P2PBX8_RHIMU</name>
<evidence type="ECO:0000313" key="1">
    <source>
        <dbReference type="EMBL" id="MBX52262.1"/>
    </source>
</evidence>
<protein>
    <submittedName>
        <fullName evidence="1">Uncharacterized protein</fullName>
    </submittedName>
</protein>